<dbReference type="InterPro" id="IPR006474">
    <property type="entry name" value="Helicase_Cas3_CRISPR-ass_core"/>
</dbReference>
<evidence type="ECO:0000313" key="13">
    <source>
        <dbReference type="Proteomes" id="UP000215459"/>
    </source>
</evidence>
<feature type="domain" description="HD Cas3-type" evidence="11">
    <location>
        <begin position="5"/>
        <end position="222"/>
    </location>
</feature>
<proteinExistence type="inferred from homology"/>
<dbReference type="GO" id="GO:0046872">
    <property type="term" value="F:metal ion binding"/>
    <property type="evidence" value="ECO:0007669"/>
    <property type="project" value="UniProtKB-KW"/>
</dbReference>
<evidence type="ECO:0000256" key="5">
    <source>
        <dbReference type="ARBA" id="ARBA00022741"/>
    </source>
</evidence>
<dbReference type="CDD" id="cd09641">
    <property type="entry name" value="Cas3''_I"/>
    <property type="match status" value="1"/>
</dbReference>
<dbReference type="GO" id="GO:0003723">
    <property type="term" value="F:RNA binding"/>
    <property type="evidence" value="ECO:0007669"/>
    <property type="project" value="TreeGrafter"/>
</dbReference>
<keyword evidence="8" id="KW-0067">ATP-binding</keyword>
<dbReference type="InterPro" id="IPR027417">
    <property type="entry name" value="P-loop_NTPase"/>
</dbReference>
<evidence type="ECO:0000256" key="9">
    <source>
        <dbReference type="ARBA" id="ARBA00023118"/>
    </source>
</evidence>
<dbReference type="CDD" id="cd17930">
    <property type="entry name" value="DEXHc_cas3"/>
    <property type="match status" value="1"/>
</dbReference>
<evidence type="ECO:0000256" key="8">
    <source>
        <dbReference type="ARBA" id="ARBA00022840"/>
    </source>
</evidence>
<keyword evidence="3" id="KW-0540">Nuclease</keyword>
<dbReference type="GO" id="GO:0005524">
    <property type="term" value="F:ATP binding"/>
    <property type="evidence" value="ECO:0007669"/>
    <property type="project" value="UniProtKB-KW"/>
</dbReference>
<dbReference type="InterPro" id="IPR001650">
    <property type="entry name" value="Helicase_C-like"/>
</dbReference>
<comment type="similarity">
    <text evidence="1">In the N-terminal section; belongs to the CRISPR-associated nuclease Cas3-HD family.</text>
</comment>
<dbReference type="InterPro" id="IPR038257">
    <property type="entry name" value="CRISPR-assoc_Cas3_HD_sf"/>
</dbReference>
<evidence type="ECO:0000256" key="3">
    <source>
        <dbReference type="ARBA" id="ARBA00022722"/>
    </source>
</evidence>
<keyword evidence="4" id="KW-0479">Metal-binding</keyword>
<dbReference type="Gene3D" id="3.40.50.300">
    <property type="entry name" value="P-loop containing nucleotide triphosphate hydrolases"/>
    <property type="match status" value="2"/>
</dbReference>
<dbReference type="SMART" id="SM00490">
    <property type="entry name" value="HELICc"/>
    <property type="match status" value="1"/>
</dbReference>
<dbReference type="GO" id="GO:0003724">
    <property type="term" value="F:RNA helicase activity"/>
    <property type="evidence" value="ECO:0007669"/>
    <property type="project" value="TreeGrafter"/>
</dbReference>
<evidence type="ECO:0000256" key="7">
    <source>
        <dbReference type="ARBA" id="ARBA00022806"/>
    </source>
</evidence>
<dbReference type="GO" id="GO:0051607">
    <property type="term" value="P:defense response to virus"/>
    <property type="evidence" value="ECO:0007669"/>
    <property type="project" value="UniProtKB-KW"/>
</dbReference>
<name>A0A235B2P0_9BACL</name>
<sequence>MSMLWSHPDQTLKNHLSGVLDVALSCVESRSFSGWNPDRLKDLTAVAAVFHDFAKATSYFQSYILSEEKKKTRLRTHSALSAVVSYYVGKHVLEGNGENPFPASFFLFMAVRRHHGNIQNLMSEINAFRDQDEILLKQAKAIDYDGWNQVMEELLPRLPRRVADLLPFDEPRIRSWILDFQHERRRLRKWVRKRYERDDFRKVTDYFQYSVLYSILLDADKNQAALREHIRLGRREIDPSIVDRFKSEQSWPSSGLNQLREQAYQEVAGNVDCAEGRLFSIQLPTGMGKTLVALNAALKLREKRKRETGTPPRILYALPFLSVIDQNHRVFEQVLSTGRNPVDHSLMIKHHSLMAPEYRHPEEEDFVYDSDAAQMLLEGWNSEIVCTTFVQLFQSLLNNRNRTLRRFHRFSHAILLIDEVQSIPVKYWSLMREMLLEISEGMNSDVILLTATEPKIFEPSDPITSLCERRRYFESLHRITIHPRLSEKQTLEEMVESIPIRKDQTHLFIMNTISSAKELYSLLTERIQEPVGFLSTHLPPKERLRRIQDIKAGDYRWVVSTQLVEAGVDIDFDVVYRDLAPLDSINQSAGRCNRNGNRSGQLHVVHLWNGTTPYGSYIYEPVKLDVTRSLLQDYDAVSEPMLLPLIDSYFEKTKQVSNRSESDRILKGVQSLYFAGEESPDRRPVNQFRLIEEDQQKMDVFIELDDEAAGVWAEFERIVEMEHSLDRYRQFSTIKKRFREYVISIPTQVDHRPPLVHGIGYVGQATLNDYYDCQTGFIPQGVTSIW</sequence>
<evidence type="ECO:0000313" key="12">
    <source>
        <dbReference type="EMBL" id="OYD06229.1"/>
    </source>
</evidence>
<dbReference type="AlphaFoldDB" id="A0A235B2P0"/>
<dbReference type="GO" id="GO:0004518">
    <property type="term" value="F:nuclease activity"/>
    <property type="evidence" value="ECO:0007669"/>
    <property type="project" value="UniProtKB-KW"/>
</dbReference>
<accession>A0A235B2P0</accession>
<evidence type="ECO:0000256" key="2">
    <source>
        <dbReference type="ARBA" id="ARBA00009046"/>
    </source>
</evidence>
<dbReference type="PANTHER" id="PTHR47963:SF9">
    <property type="entry name" value="CRISPR-ASSOCIATED ENDONUCLEASE_HELICASE CAS3"/>
    <property type="match status" value="1"/>
</dbReference>
<dbReference type="PANTHER" id="PTHR47963">
    <property type="entry name" value="DEAD-BOX ATP-DEPENDENT RNA HELICASE 47, MITOCHONDRIAL"/>
    <property type="match status" value="1"/>
</dbReference>
<dbReference type="Proteomes" id="UP000215459">
    <property type="component" value="Unassembled WGS sequence"/>
</dbReference>
<dbReference type="SUPFAM" id="SSF52540">
    <property type="entry name" value="P-loop containing nucleoside triphosphate hydrolases"/>
    <property type="match status" value="1"/>
</dbReference>
<evidence type="ECO:0000256" key="4">
    <source>
        <dbReference type="ARBA" id="ARBA00022723"/>
    </source>
</evidence>
<comment type="caution">
    <text evidence="12">The sequence shown here is derived from an EMBL/GenBank/DDBJ whole genome shotgun (WGS) entry which is preliminary data.</text>
</comment>
<dbReference type="GO" id="GO:0016787">
    <property type="term" value="F:hydrolase activity"/>
    <property type="evidence" value="ECO:0007669"/>
    <property type="project" value="UniProtKB-KW"/>
</dbReference>
<dbReference type="PROSITE" id="PS51643">
    <property type="entry name" value="HD_CAS3"/>
    <property type="match status" value="1"/>
</dbReference>
<dbReference type="OrthoDB" id="9810236at2"/>
<feature type="domain" description="Helicase C-terminal" evidence="10">
    <location>
        <begin position="490"/>
        <end position="657"/>
    </location>
</feature>
<keyword evidence="9" id="KW-0051">Antiviral defense</keyword>
<evidence type="ECO:0000256" key="1">
    <source>
        <dbReference type="ARBA" id="ARBA00006847"/>
    </source>
</evidence>
<evidence type="ECO:0008006" key="14">
    <source>
        <dbReference type="Google" id="ProtNLM"/>
    </source>
</evidence>
<dbReference type="Pfam" id="PF22590">
    <property type="entry name" value="Cas3-like_C_2"/>
    <property type="match status" value="1"/>
</dbReference>
<reference evidence="12 13" key="1">
    <citation type="submission" date="2017-07" db="EMBL/GenBank/DDBJ databases">
        <title>The genome sequence of Paludifilum halophilum highlights mechanisms for microbial adaptation to high salt environemnts.</title>
        <authorList>
            <person name="Belbahri L."/>
        </authorList>
    </citation>
    <scope>NUCLEOTIDE SEQUENCE [LARGE SCALE GENOMIC DNA]</scope>
    <source>
        <strain evidence="12 13">DSM 102817</strain>
    </source>
</reference>
<keyword evidence="13" id="KW-1185">Reference proteome</keyword>
<evidence type="ECO:0000259" key="10">
    <source>
        <dbReference type="PROSITE" id="PS51194"/>
    </source>
</evidence>
<protein>
    <recommendedName>
        <fullName evidence="14">CRISPR-associated helicase/endonuclease Cas3</fullName>
    </recommendedName>
</protein>
<evidence type="ECO:0000259" key="11">
    <source>
        <dbReference type="PROSITE" id="PS51643"/>
    </source>
</evidence>
<keyword evidence="6" id="KW-0378">Hydrolase</keyword>
<dbReference type="PROSITE" id="PS51194">
    <property type="entry name" value="HELICASE_CTER"/>
    <property type="match status" value="1"/>
</dbReference>
<keyword evidence="5" id="KW-0547">Nucleotide-binding</keyword>
<dbReference type="EMBL" id="NOWF01000015">
    <property type="protein sequence ID" value="OYD06229.1"/>
    <property type="molecule type" value="Genomic_DNA"/>
</dbReference>
<dbReference type="SMART" id="SM00487">
    <property type="entry name" value="DEXDc"/>
    <property type="match status" value="1"/>
</dbReference>
<dbReference type="InterPro" id="IPR011545">
    <property type="entry name" value="DEAD/DEAH_box_helicase_dom"/>
</dbReference>
<dbReference type="Pfam" id="PF18019">
    <property type="entry name" value="Cas3_HD"/>
    <property type="match status" value="1"/>
</dbReference>
<dbReference type="InterPro" id="IPR054712">
    <property type="entry name" value="Cas3-like_dom"/>
</dbReference>
<evidence type="ECO:0000256" key="6">
    <source>
        <dbReference type="ARBA" id="ARBA00022801"/>
    </source>
</evidence>
<dbReference type="NCBIfam" id="TIGR01587">
    <property type="entry name" value="cas3_core"/>
    <property type="match status" value="1"/>
</dbReference>
<dbReference type="InterPro" id="IPR050547">
    <property type="entry name" value="DEAD_box_RNA_helicases"/>
</dbReference>
<dbReference type="InterPro" id="IPR006483">
    <property type="entry name" value="CRISPR-assoc_Cas3_HD"/>
</dbReference>
<dbReference type="Gene3D" id="1.10.3210.30">
    <property type="match status" value="1"/>
</dbReference>
<keyword evidence="7" id="KW-0347">Helicase</keyword>
<comment type="similarity">
    <text evidence="2">In the central section; belongs to the CRISPR-associated helicase Cas3 family.</text>
</comment>
<organism evidence="12 13">
    <name type="scientific">Paludifilum halophilum</name>
    <dbReference type="NCBI Taxonomy" id="1642702"/>
    <lineage>
        <taxon>Bacteria</taxon>
        <taxon>Bacillati</taxon>
        <taxon>Bacillota</taxon>
        <taxon>Bacilli</taxon>
        <taxon>Bacillales</taxon>
        <taxon>Thermoactinomycetaceae</taxon>
        <taxon>Paludifilum</taxon>
    </lineage>
</organism>
<dbReference type="NCBIfam" id="TIGR01596">
    <property type="entry name" value="cas3_HD"/>
    <property type="match status" value="1"/>
</dbReference>
<dbReference type="InterPro" id="IPR014001">
    <property type="entry name" value="Helicase_ATP-bd"/>
</dbReference>
<dbReference type="RefSeq" id="WP_094265885.1">
    <property type="nucleotide sequence ID" value="NZ_NOWF01000015.1"/>
</dbReference>
<gene>
    <name evidence="12" type="ORF">CHM34_17365</name>
</gene>
<dbReference type="Pfam" id="PF00270">
    <property type="entry name" value="DEAD"/>
    <property type="match status" value="1"/>
</dbReference>